<dbReference type="InterPro" id="IPR003737">
    <property type="entry name" value="GlcNAc_PI_deacetylase-related"/>
</dbReference>
<protein>
    <recommendedName>
        <fullName evidence="2">GlcNAc-PI de-N-acetylase</fullName>
    </recommendedName>
</protein>
<dbReference type="PANTHER" id="PTHR12993">
    <property type="entry name" value="N-ACETYLGLUCOSAMINYL-PHOSPHATIDYLINOSITOL DE-N-ACETYLASE-RELATED"/>
    <property type="match status" value="1"/>
</dbReference>
<dbReference type="GO" id="GO:0016811">
    <property type="term" value="F:hydrolase activity, acting on carbon-nitrogen (but not peptide) bonds, in linear amides"/>
    <property type="evidence" value="ECO:0007669"/>
    <property type="project" value="TreeGrafter"/>
</dbReference>
<reference evidence="1" key="1">
    <citation type="submission" date="2018-05" db="EMBL/GenBank/DDBJ databases">
        <authorList>
            <person name="Lanie J.A."/>
            <person name="Ng W.-L."/>
            <person name="Kazmierczak K.M."/>
            <person name="Andrzejewski T.M."/>
            <person name="Davidsen T.M."/>
            <person name="Wayne K.J."/>
            <person name="Tettelin H."/>
            <person name="Glass J.I."/>
            <person name="Rusch D."/>
            <person name="Podicherti R."/>
            <person name="Tsui H.-C.T."/>
            <person name="Winkler M.E."/>
        </authorList>
    </citation>
    <scope>NUCLEOTIDE SEQUENCE</scope>
</reference>
<sequence>MPLKLLVFGAHPDDCDIQTGGLAALYTKHGHKVKFVSMTNGDAGHHQMGGASLAQRRNAEAQAAAEVIGIDYQLLDNGDGRLEPTLENRYQTIELIRQFKPDLVMTHRPNDYHPDHRYTSIIVQDAAYMVTVPNICPFIRHLDRNPIIMYTHDRFSKPYPFQPNVAVSIDNVIEQKLDMLHCHESQFYEWLPYNAGRLDEVPKTPIDRRKWLAQQRLGQFKHIADEHRDLLIKLYGQQKGGNIQYAEAFETSEYGLHLTTEKREELFLNVSIT</sequence>
<proteinExistence type="predicted"/>
<dbReference type="AlphaFoldDB" id="A0A382JTX4"/>
<gene>
    <name evidence="1" type="ORF">METZ01_LOCUS268798</name>
</gene>
<evidence type="ECO:0008006" key="2">
    <source>
        <dbReference type="Google" id="ProtNLM"/>
    </source>
</evidence>
<dbReference type="EMBL" id="UINC01076615">
    <property type="protein sequence ID" value="SVC15944.1"/>
    <property type="molecule type" value="Genomic_DNA"/>
</dbReference>
<dbReference type="Pfam" id="PF02585">
    <property type="entry name" value="PIG-L"/>
    <property type="match status" value="1"/>
</dbReference>
<dbReference type="Gene3D" id="3.40.50.10320">
    <property type="entry name" value="LmbE-like"/>
    <property type="match status" value="1"/>
</dbReference>
<organism evidence="1">
    <name type="scientific">marine metagenome</name>
    <dbReference type="NCBI Taxonomy" id="408172"/>
    <lineage>
        <taxon>unclassified sequences</taxon>
        <taxon>metagenomes</taxon>
        <taxon>ecological metagenomes</taxon>
    </lineage>
</organism>
<evidence type="ECO:0000313" key="1">
    <source>
        <dbReference type="EMBL" id="SVC15944.1"/>
    </source>
</evidence>
<name>A0A382JTX4_9ZZZZ</name>
<dbReference type="InterPro" id="IPR024078">
    <property type="entry name" value="LmbE-like_dom_sf"/>
</dbReference>
<accession>A0A382JTX4</accession>
<dbReference type="PANTHER" id="PTHR12993:SF11">
    <property type="entry name" value="N-ACETYLGLUCOSAMINYL-PHOSPHATIDYLINOSITOL DE-N-ACETYLASE"/>
    <property type="match status" value="1"/>
</dbReference>
<dbReference type="SUPFAM" id="SSF102588">
    <property type="entry name" value="LmbE-like"/>
    <property type="match status" value="1"/>
</dbReference>